<dbReference type="InterPro" id="IPR000089">
    <property type="entry name" value="Biotin_lipoyl"/>
</dbReference>
<comment type="subcellular location">
    <subcellularLocation>
        <location evidence="1 9">Cell inner membrane</location>
        <topology evidence="1 9">Single-pass membrane protein</topology>
    </subcellularLocation>
</comment>
<keyword evidence="3 9" id="KW-0813">Transport</keyword>
<feature type="domain" description="AprE-like long alpha-helical hairpin" evidence="12">
    <location>
        <begin position="90"/>
        <end position="279"/>
    </location>
</feature>
<evidence type="ECO:0000256" key="7">
    <source>
        <dbReference type="ARBA" id="ARBA00022989"/>
    </source>
</evidence>
<accession>A0A1H3F2N7</accession>
<evidence type="ECO:0000259" key="12">
    <source>
        <dbReference type="Pfam" id="PF25994"/>
    </source>
</evidence>
<keyword evidence="5 9" id="KW-0997">Cell inner membrane</keyword>
<evidence type="ECO:0000313" key="15">
    <source>
        <dbReference type="Proteomes" id="UP000199286"/>
    </source>
</evidence>
<keyword evidence="8" id="KW-0472">Membrane</keyword>
<dbReference type="InterPro" id="IPR058982">
    <property type="entry name" value="Beta-barrel_AprE"/>
</dbReference>
<protein>
    <recommendedName>
        <fullName evidence="9">Membrane fusion protein (MFP) family protein</fullName>
    </recommendedName>
</protein>
<evidence type="ECO:0000256" key="1">
    <source>
        <dbReference type="ARBA" id="ARBA00004377"/>
    </source>
</evidence>
<dbReference type="SUPFAM" id="SSF51230">
    <property type="entry name" value="Single hybrid motif"/>
    <property type="match status" value="1"/>
</dbReference>
<reference evidence="14 15" key="1">
    <citation type="submission" date="2016-10" db="EMBL/GenBank/DDBJ databases">
        <authorList>
            <person name="de Groot N.N."/>
        </authorList>
    </citation>
    <scope>NUCLEOTIDE SEQUENCE [LARGE SCALE GENOMIC DNA]</scope>
    <source>
        <strain evidence="14 15">DSM 26880</strain>
    </source>
</reference>
<name>A0A1H3F2N7_9RHOB</name>
<dbReference type="Pfam" id="PF26002">
    <property type="entry name" value="Beta-barrel_AprE"/>
    <property type="match status" value="1"/>
</dbReference>
<keyword evidence="10" id="KW-0175">Coiled coil</keyword>
<dbReference type="GO" id="GO:0005886">
    <property type="term" value="C:plasma membrane"/>
    <property type="evidence" value="ECO:0007669"/>
    <property type="project" value="UniProtKB-SubCell"/>
</dbReference>
<feature type="coiled-coil region" evidence="10">
    <location>
        <begin position="93"/>
        <end position="120"/>
    </location>
</feature>
<feature type="domain" description="Lipoyl-binding" evidence="11">
    <location>
        <begin position="55"/>
        <end position="84"/>
    </location>
</feature>
<dbReference type="EMBL" id="FNPF01000001">
    <property type="protein sequence ID" value="SDX85246.1"/>
    <property type="molecule type" value="Genomic_DNA"/>
</dbReference>
<dbReference type="PRINTS" id="PR01490">
    <property type="entry name" value="RTXTOXIND"/>
</dbReference>
<dbReference type="Proteomes" id="UP000199286">
    <property type="component" value="Unassembled WGS sequence"/>
</dbReference>
<dbReference type="PANTHER" id="PTHR30386">
    <property type="entry name" value="MEMBRANE FUSION SUBUNIT OF EMRAB-TOLC MULTIDRUG EFFLUX PUMP"/>
    <property type="match status" value="1"/>
</dbReference>
<evidence type="ECO:0000259" key="13">
    <source>
        <dbReference type="Pfam" id="PF26002"/>
    </source>
</evidence>
<dbReference type="GO" id="GO:0015031">
    <property type="term" value="P:protein transport"/>
    <property type="evidence" value="ECO:0007669"/>
    <property type="project" value="InterPro"/>
</dbReference>
<dbReference type="AlphaFoldDB" id="A0A1H3F2N7"/>
<dbReference type="InterPro" id="IPR050739">
    <property type="entry name" value="MFP"/>
</dbReference>
<dbReference type="RefSeq" id="WP_089877738.1">
    <property type="nucleotide sequence ID" value="NZ_FNPF01000001.1"/>
</dbReference>
<dbReference type="PANTHER" id="PTHR30386:SF17">
    <property type="entry name" value="ALKALINE PROTEASE SECRETION PROTEIN APRE"/>
    <property type="match status" value="1"/>
</dbReference>
<dbReference type="Pfam" id="PF25994">
    <property type="entry name" value="HH_AprE"/>
    <property type="match status" value="1"/>
</dbReference>
<dbReference type="InterPro" id="IPR058781">
    <property type="entry name" value="HH_AprE-like"/>
</dbReference>
<evidence type="ECO:0000256" key="5">
    <source>
        <dbReference type="ARBA" id="ARBA00022519"/>
    </source>
</evidence>
<keyword evidence="15" id="KW-1185">Reference proteome</keyword>
<evidence type="ECO:0000256" key="10">
    <source>
        <dbReference type="SAM" id="Coils"/>
    </source>
</evidence>
<dbReference type="Gene3D" id="2.40.30.170">
    <property type="match status" value="1"/>
</dbReference>
<dbReference type="InterPro" id="IPR010129">
    <property type="entry name" value="T1SS_HlyD"/>
</dbReference>
<feature type="domain" description="AprE-like beta-barrel" evidence="13">
    <location>
        <begin position="322"/>
        <end position="411"/>
    </location>
</feature>
<dbReference type="Pfam" id="PF00364">
    <property type="entry name" value="Biotin_lipoyl"/>
    <property type="match status" value="1"/>
</dbReference>
<sequence length="435" mass="48270">MTDEAARYPLRGPLLLGIVTLVALLGGFGTWAATTVISGAIVASGAIEVESNRQVIQHPDGGVVAEILVEEGDTVDAGDVLLRLDPTLLRSELVIVEGQLHELMARRARLEAERDEASTINFDPVLLDRARDDAEIAEMIEGQRNLFDARAQTVARETEQLAKRSEQIVDQVRGIKAQQDSVTEMLELIEEELGDQQTLLDRGLAQASRVLSLRRERARLAGEAGELTAQKAQAEGRMTEIDIQILGLRNQRREEAITTLRDLQYRERELAEKARTLRERLSRMAITAPASGIVYGLTIFAPRSVLRPADPVLYLVPQDKPLVIAARVQPVHIDQLFLDQDVSLRFSSLDQRTTPELTGRVVQISADAFTDERSNMRYYRAKIVLEDGEIDKLPPGAALIPGMPVETFIRTADRTPLAYLVKPLADYFAKALRES</sequence>
<gene>
    <name evidence="14" type="ORF">SAMN05444340_101147</name>
</gene>
<evidence type="ECO:0000313" key="14">
    <source>
        <dbReference type="EMBL" id="SDX85246.1"/>
    </source>
</evidence>
<evidence type="ECO:0000256" key="3">
    <source>
        <dbReference type="ARBA" id="ARBA00022448"/>
    </source>
</evidence>
<dbReference type="Gene3D" id="2.40.50.100">
    <property type="match status" value="1"/>
</dbReference>
<dbReference type="OrthoDB" id="9810980at2"/>
<evidence type="ECO:0000256" key="8">
    <source>
        <dbReference type="ARBA" id="ARBA00023136"/>
    </source>
</evidence>
<organism evidence="14 15">
    <name type="scientific">Citreimonas salinaria</name>
    <dbReference type="NCBI Taxonomy" id="321339"/>
    <lineage>
        <taxon>Bacteria</taxon>
        <taxon>Pseudomonadati</taxon>
        <taxon>Pseudomonadota</taxon>
        <taxon>Alphaproteobacteria</taxon>
        <taxon>Rhodobacterales</taxon>
        <taxon>Roseobacteraceae</taxon>
        <taxon>Citreimonas</taxon>
    </lineage>
</organism>
<keyword evidence="4 9" id="KW-1003">Cell membrane</keyword>
<dbReference type="NCBIfam" id="TIGR01843">
    <property type="entry name" value="type_I_hlyD"/>
    <property type="match status" value="1"/>
</dbReference>
<evidence type="ECO:0000256" key="6">
    <source>
        <dbReference type="ARBA" id="ARBA00022692"/>
    </source>
</evidence>
<keyword evidence="6" id="KW-0812">Transmembrane</keyword>
<keyword evidence="7" id="KW-1133">Transmembrane helix</keyword>
<proteinExistence type="inferred from homology"/>
<evidence type="ECO:0000259" key="11">
    <source>
        <dbReference type="Pfam" id="PF00364"/>
    </source>
</evidence>
<dbReference type="InterPro" id="IPR011053">
    <property type="entry name" value="Single_hybrid_motif"/>
</dbReference>
<comment type="similarity">
    <text evidence="2 9">Belongs to the membrane fusion protein (MFP) (TC 8.A.1) family.</text>
</comment>
<evidence type="ECO:0000256" key="9">
    <source>
        <dbReference type="RuleBase" id="RU365093"/>
    </source>
</evidence>
<evidence type="ECO:0000256" key="2">
    <source>
        <dbReference type="ARBA" id="ARBA00009477"/>
    </source>
</evidence>
<dbReference type="STRING" id="321339.SAMN05444340_101147"/>
<evidence type="ECO:0000256" key="4">
    <source>
        <dbReference type="ARBA" id="ARBA00022475"/>
    </source>
</evidence>